<dbReference type="GO" id="GO:0005576">
    <property type="term" value="C:extracellular region"/>
    <property type="evidence" value="ECO:0007669"/>
    <property type="project" value="UniProtKB-SubCell"/>
</dbReference>
<dbReference type="OrthoDB" id="5327538at2759"/>
<dbReference type="GO" id="GO:0071555">
    <property type="term" value="P:cell wall organization"/>
    <property type="evidence" value="ECO:0007669"/>
    <property type="project" value="UniProtKB-KW"/>
</dbReference>
<dbReference type="Gene3D" id="2.160.20.10">
    <property type="entry name" value="Single-stranded right-handed beta-helix, Pectin lyase-like"/>
    <property type="match status" value="1"/>
</dbReference>
<evidence type="ECO:0000313" key="10">
    <source>
        <dbReference type="Proteomes" id="UP001150904"/>
    </source>
</evidence>
<evidence type="ECO:0000256" key="1">
    <source>
        <dbReference type="ARBA" id="ARBA00004613"/>
    </source>
</evidence>
<reference evidence="9" key="1">
    <citation type="submission" date="2022-12" db="EMBL/GenBank/DDBJ databases">
        <authorList>
            <person name="Petersen C."/>
        </authorList>
    </citation>
    <scope>NUCLEOTIDE SEQUENCE</scope>
    <source>
        <strain evidence="9">IBT 15544</strain>
    </source>
</reference>
<protein>
    <submittedName>
        <fullName evidence="9">Aminoglycoside phosphotransferase</fullName>
    </submittedName>
</protein>
<keyword evidence="7" id="KW-0961">Cell wall biogenesis/degradation</keyword>
<dbReference type="GeneID" id="83175457"/>
<dbReference type="Pfam" id="PF00295">
    <property type="entry name" value="Glyco_hydro_28"/>
    <property type="match status" value="1"/>
</dbReference>
<keyword evidence="10" id="KW-1185">Reference proteome</keyword>
<keyword evidence="5 8" id="KW-0378">Hydrolase</keyword>
<evidence type="ECO:0000256" key="6">
    <source>
        <dbReference type="ARBA" id="ARBA00023295"/>
    </source>
</evidence>
<evidence type="ECO:0000256" key="5">
    <source>
        <dbReference type="ARBA" id="ARBA00022801"/>
    </source>
</evidence>
<name>A0A9W9NFI3_9EURO</name>
<dbReference type="GO" id="GO:0004650">
    <property type="term" value="F:polygalacturonase activity"/>
    <property type="evidence" value="ECO:0007669"/>
    <property type="project" value="InterPro"/>
</dbReference>
<evidence type="ECO:0000256" key="2">
    <source>
        <dbReference type="ARBA" id="ARBA00008834"/>
    </source>
</evidence>
<keyword evidence="4" id="KW-0732">Signal</keyword>
<dbReference type="InterPro" id="IPR011050">
    <property type="entry name" value="Pectin_lyase_fold/virulence"/>
</dbReference>
<proteinExistence type="inferred from homology"/>
<dbReference type="Proteomes" id="UP001150904">
    <property type="component" value="Unassembled WGS sequence"/>
</dbReference>
<dbReference type="PANTHER" id="PTHR21310:SF15">
    <property type="entry name" value="AMINOGLYCOSIDE PHOSPHOTRANSFERASE DOMAIN-CONTAINING PROTEIN"/>
    <property type="match status" value="1"/>
</dbReference>
<dbReference type="SUPFAM" id="SSF51126">
    <property type="entry name" value="Pectin lyase-like"/>
    <property type="match status" value="1"/>
</dbReference>
<dbReference type="InterPro" id="IPR000743">
    <property type="entry name" value="Glyco_hydro_28"/>
</dbReference>
<evidence type="ECO:0000256" key="7">
    <source>
        <dbReference type="ARBA" id="ARBA00023316"/>
    </source>
</evidence>
<comment type="subcellular location">
    <subcellularLocation>
        <location evidence="1">Secreted</location>
    </subcellularLocation>
</comment>
<evidence type="ECO:0000256" key="3">
    <source>
        <dbReference type="ARBA" id="ARBA00022525"/>
    </source>
</evidence>
<dbReference type="EMBL" id="JAPQKR010000004">
    <property type="protein sequence ID" value="KAJ5218995.1"/>
    <property type="molecule type" value="Genomic_DNA"/>
</dbReference>
<evidence type="ECO:0000313" key="9">
    <source>
        <dbReference type="EMBL" id="KAJ5218995.1"/>
    </source>
</evidence>
<dbReference type="SUPFAM" id="SSF56112">
    <property type="entry name" value="Protein kinase-like (PK-like)"/>
    <property type="match status" value="1"/>
</dbReference>
<sequence>MSQTSSKPSMNAAMGAQLLFPKDQSYWIASRLNPVINVVVIELHGKFSDDLDYWRNNSYPIAFQNHHAGFIITGHNIKIDGYGTGGIDGNGNVWYTAEKGNTQPGRPMPFVFWNVSNVNVDNFYIKDPQLWSLNIMNGTNMRFNNIHANTTAVDAPYGENWVQNSDGFGKIVNELWIDFSKLMRLARVLFHPCPARKYTRAIILTLTMWCWIRRIPRRQGLDPASIRRMVLSALFLNPCFFPPRISIEMSLSPKPDIFTYADFDLQALCRQASALRQGVPCACDPDQRPASGSFNWAIFISFEDRVRWVFRSPHDRTFMPMEMGKKLLASEAATLRYIRAHGDIPVPEVYDYCASSDNDIGIPFIFMSEAPGWPLSKVWKPAGSLQPGLDTVGKAKILSQLGCITWKLSQLRFDKIGSLFEEDESFDIKECLSRGHMLHGRYSLEIPRGPFTSEAEFYDSLVSALLEHAEILQLSHHCFVAPVPSRDDYQSRKEYESAVNLWNDFVTVGRKTDSAVNRLDYIIAGDALRDIVRKLELPAINSGTFSLYHPDLSVNNIYVDDDYNITCLIDWAFSSFIPESMLLATPGLPQYRNEISSELHISFIDGFIAAMPRSIGEREIHRYRESLERGQVSWRLSRLLNLDSIDDYTLFATVWHFARGLEQDLGQFFLQQRRSPPYIGLYKEVQQEDQPLSKIEKDEKDYFRNKDLRNTIAKKLTLVSEWKAQYTVNHQPRLRKDMFVASPKLWKWIQRFVQDREDMS</sequence>
<reference evidence="9" key="2">
    <citation type="journal article" date="2023" name="IMA Fungus">
        <title>Comparative genomic study of the Penicillium genus elucidates a diverse pangenome and 15 lateral gene transfer events.</title>
        <authorList>
            <person name="Petersen C."/>
            <person name="Sorensen T."/>
            <person name="Nielsen M.R."/>
            <person name="Sondergaard T.E."/>
            <person name="Sorensen J.L."/>
            <person name="Fitzpatrick D.A."/>
            <person name="Frisvad J.C."/>
            <person name="Nielsen K.L."/>
        </authorList>
    </citation>
    <scope>NUCLEOTIDE SEQUENCE</scope>
    <source>
        <strain evidence="9">IBT 15544</strain>
    </source>
</reference>
<comment type="similarity">
    <text evidence="2 8">Belongs to the glycosyl hydrolase 28 family.</text>
</comment>
<dbReference type="InterPro" id="IPR011009">
    <property type="entry name" value="Kinase-like_dom_sf"/>
</dbReference>
<dbReference type="Gene3D" id="3.30.200.20">
    <property type="entry name" value="Phosphorylase Kinase, domain 1"/>
    <property type="match status" value="1"/>
</dbReference>
<dbReference type="AlphaFoldDB" id="A0A9W9NFI3"/>
<dbReference type="GO" id="GO:0005975">
    <property type="term" value="P:carbohydrate metabolic process"/>
    <property type="evidence" value="ECO:0007669"/>
    <property type="project" value="InterPro"/>
</dbReference>
<dbReference type="InterPro" id="IPR051678">
    <property type="entry name" value="AGP_Transferase"/>
</dbReference>
<dbReference type="InterPro" id="IPR012334">
    <property type="entry name" value="Pectin_lyas_fold"/>
</dbReference>
<keyword evidence="3" id="KW-0964">Secreted</keyword>
<gene>
    <name evidence="9" type="ORF">N7498_001094</name>
</gene>
<accession>A0A9W9NFI3</accession>
<comment type="caution">
    <text evidence="9">The sequence shown here is derived from an EMBL/GenBank/DDBJ whole genome shotgun (WGS) entry which is preliminary data.</text>
</comment>
<evidence type="ECO:0000256" key="8">
    <source>
        <dbReference type="RuleBase" id="RU361169"/>
    </source>
</evidence>
<evidence type="ECO:0000256" key="4">
    <source>
        <dbReference type="ARBA" id="ARBA00022729"/>
    </source>
</evidence>
<keyword evidence="6 8" id="KW-0326">Glycosidase</keyword>
<organism evidence="9 10">
    <name type="scientific">Penicillium cinerascens</name>
    <dbReference type="NCBI Taxonomy" id="70096"/>
    <lineage>
        <taxon>Eukaryota</taxon>
        <taxon>Fungi</taxon>
        <taxon>Dikarya</taxon>
        <taxon>Ascomycota</taxon>
        <taxon>Pezizomycotina</taxon>
        <taxon>Eurotiomycetes</taxon>
        <taxon>Eurotiomycetidae</taxon>
        <taxon>Eurotiales</taxon>
        <taxon>Aspergillaceae</taxon>
        <taxon>Penicillium</taxon>
    </lineage>
</organism>
<dbReference type="RefSeq" id="XP_058313568.1">
    <property type="nucleotide sequence ID" value="XM_058448157.1"/>
</dbReference>
<dbReference type="PANTHER" id="PTHR21310">
    <property type="entry name" value="AMINOGLYCOSIDE PHOSPHOTRANSFERASE-RELATED-RELATED"/>
    <property type="match status" value="1"/>
</dbReference>